<sequence length="288" mass="31002">MAEVVHSAAPAYSGQNLGKEYAGIAAVPLGPLGQGLAGPPPRGRREHPKPEKHRAEWSAGPGGPKGYGAVVPRKYVMTGGIRNKQLEGFVGAAEQAAMQDALQEARARPQTSHPRGMDGPNQKEIAIRSAERAMRPWSAYAGNGERHGANFGYMVNNPPPGPDGKPAPPGFDYPKVKQVLAVNKAAEQVKGKGAGQRNAEGAYSCHPKQPARELFKQDFVNQLALMFDGLREGHEPYRHLATEAVHAFLRTRSPHLKAAATECLPGLRLALQTYEPSLVGHALLMLQW</sequence>
<name>A0ABQ7FZH3_DUNSA</name>
<dbReference type="PANTHER" id="PTHR21207:SF2">
    <property type="entry name" value="PARKIN COREGULATED GENE PROTEIN"/>
    <property type="match status" value="1"/>
</dbReference>
<proteinExistence type="predicted"/>
<evidence type="ECO:0000256" key="1">
    <source>
        <dbReference type="SAM" id="MobiDB-lite"/>
    </source>
</evidence>
<gene>
    <name evidence="2" type="ORF">DUNSADRAFT_150</name>
</gene>
<dbReference type="EMBL" id="MU070435">
    <property type="protein sequence ID" value="KAF5827744.1"/>
    <property type="molecule type" value="Genomic_DNA"/>
</dbReference>
<protein>
    <submittedName>
        <fullName evidence="2">Uncharacterized protein</fullName>
    </submittedName>
</protein>
<evidence type="ECO:0000313" key="2">
    <source>
        <dbReference type="EMBL" id="KAF5827744.1"/>
    </source>
</evidence>
<reference evidence="2" key="1">
    <citation type="submission" date="2017-08" db="EMBL/GenBank/DDBJ databases">
        <authorList>
            <person name="Polle J.E."/>
            <person name="Barry K."/>
            <person name="Cushman J."/>
            <person name="Schmutz J."/>
            <person name="Tran D."/>
            <person name="Hathwaick L.T."/>
            <person name="Yim W.C."/>
            <person name="Jenkins J."/>
            <person name="Mckie-Krisberg Z.M."/>
            <person name="Prochnik S."/>
            <person name="Lindquist E."/>
            <person name="Dockter R.B."/>
            <person name="Adam C."/>
            <person name="Molina H."/>
            <person name="Bunkerborg J."/>
            <person name="Jin E."/>
            <person name="Buchheim M."/>
            <person name="Magnuson J."/>
        </authorList>
    </citation>
    <scope>NUCLEOTIDE SEQUENCE</scope>
    <source>
        <strain evidence="2">CCAP 19/18</strain>
    </source>
</reference>
<organism evidence="2 3">
    <name type="scientific">Dunaliella salina</name>
    <name type="common">Green alga</name>
    <name type="synonym">Protococcus salinus</name>
    <dbReference type="NCBI Taxonomy" id="3046"/>
    <lineage>
        <taxon>Eukaryota</taxon>
        <taxon>Viridiplantae</taxon>
        <taxon>Chlorophyta</taxon>
        <taxon>core chlorophytes</taxon>
        <taxon>Chlorophyceae</taxon>
        <taxon>CS clade</taxon>
        <taxon>Chlamydomonadales</taxon>
        <taxon>Dunaliellaceae</taxon>
        <taxon>Dunaliella</taxon>
    </lineage>
</organism>
<accession>A0ABQ7FZH3</accession>
<feature type="compositionally biased region" description="Basic residues" evidence="1">
    <location>
        <begin position="42"/>
        <end position="52"/>
    </location>
</feature>
<evidence type="ECO:0000313" key="3">
    <source>
        <dbReference type="Proteomes" id="UP000815325"/>
    </source>
</evidence>
<comment type="caution">
    <text evidence="2">The sequence shown here is derived from an EMBL/GenBank/DDBJ whole genome shotgun (WGS) entry which is preliminary data.</text>
</comment>
<dbReference type="Proteomes" id="UP000815325">
    <property type="component" value="Unassembled WGS sequence"/>
</dbReference>
<dbReference type="Pfam" id="PF10274">
    <property type="entry name" value="ParcG"/>
    <property type="match status" value="1"/>
</dbReference>
<keyword evidence="3" id="KW-1185">Reference proteome</keyword>
<feature type="region of interest" description="Disordered" evidence="1">
    <location>
        <begin position="29"/>
        <end position="65"/>
    </location>
</feature>
<dbReference type="InterPro" id="IPR019399">
    <property type="entry name" value="Parkin_co-regulated_protein"/>
</dbReference>
<dbReference type="PANTHER" id="PTHR21207">
    <property type="entry name" value="PARKIN COREGULATED GENE PROTEIN PARK2 COREGULATED"/>
    <property type="match status" value="1"/>
</dbReference>